<keyword evidence="5" id="KW-0966">Cell projection</keyword>
<organism evidence="5 6">
    <name type="scientific">Oceanibaculum indicum</name>
    <dbReference type="NCBI Taxonomy" id="526216"/>
    <lineage>
        <taxon>Bacteria</taxon>
        <taxon>Pseudomonadati</taxon>
        <taxon>Pseudomonadota</taxon>
        <taxon>Alphaproteobacteria</taxon>
        <taxon>Rhodospirillales</taxon>
        <taxon>Oceanibaculaceae</taxon>
        <taxon>Oceanibaculum</taxon>
    </lineage>
</organism>
<evidence type="ECO:0000256" key="1">
    <source>
        <dbReference type="ARBA" id="ARBA00004418"/>
    </source>
</evidence>
<proteinExistence type="predicted"/>
<keyword evidence="5" id="KW-0969">Cilium</keyword>
<keyword evidence="3" id="KW-0574">Periplasm</keyword>
<comment type="caution">
    <text evidence="5">The sequence shown here is derived from an EMBL/GenBank/DDBJ whole genome shotgun (WGS) entry which is preliminary data.</text>
</comment>
<evidence type="ECO:0000256" key="3">
    <source>
        <dbReference type="ARBA" id="ARBA00022764"/>
    </source>
</evidence>
<dbReference type="PANTHER" id="PTHR36307:SF1">
    <property type="entry name" value="FLAGELLA BASAL BODY P-RING FORMATION PROTEIN FLGA"/>
    <property type="match status" value="1"/>
</dbReference>
<dbReference type="OrthoDB" id="7727421at2"/>
<sequence>MRANHKTAPRNASGQLRMHGLGLAVLAPMLVAPLLGLATLPASAQQYQTRDRVLAPAAALLPVALQNVTMVQGREVRLGHLFAGISDDRNSIIDHAPQPGERRIYTASHLYALAQQHGLDWRPNSPLDKVAIERASVVVPAEEIEREIRDALITQDRFEEIDVDLFNRSVQLHIATDRPMTMRVEQLSYDKRSQRFQATITAPANDPEAQSVQVTGRVYTLIDVPVLARAVLPGAVIQQSDVAWKKVRQASLAGNIVAQPEDIIGTVTRRPLAANRPLRSTDLKPNLLTTRGDRVTIVATTANMRLTATGIAMQNGAEGDLIQVTNTGSKKIIQGKVVGPNLVEVVTRGQVALN</sequence>
<dbReference type="InterPro" id="IPR013974">
    <property type="entry name" value="SAF"/>
</dbReference>
<dbReference type="InterPro" id="IPR017585">
    <property type="entry name" value="SAF_FlgA"/>
</dbReference>
<dbReference type="Gene3D" id="2.30.30.760">
    <property type="match status" value="1"/>
</dbReference>
<evidence type="ECO:0000259" key="4">
    <source>
        <dbReference type="SMART" id="SM00858"/>
    </source>
</evidence>
<comment type="subcellular location">
    <subcellularLocation>
        <location evidence="1">Periplasm</location>
    </subcellularLocation>
</comment>
<dbReference type="GO" id="GO:0044780">
    <property type="term" value="P:bacterial-type flagellum assembly"/>
    <property type="evidence" value="ECO:0007669"/>
    <property type="project" value="InterPro"/>
</dbReference>
<evidence type="ECO:0000256" key="2">
    <source>
        <dbReference type="ARBA" id="ARBA00022729"/>
    </source>
</evidence>
<dbReference type="CDD" id="cd11614">
    <property type="entry name" value="SAF_CpaB_FlgA_like"/>
    <property type="match status" value="1"/>
</dbReference>
<dbReference type="Proteomes" id="UP000277424">
    <property type="component" value="Unassembled WGS sequence"/>
</dbReference>
<evidence type="ECO:0000313" key="6">
    <source>
        <dbReference type="Proteomes" id="UP000277424"/>
    </source>
</evidence>
<dbReference type="EMBL" id="RBIG01000001">
    <property type="protein sequence ID" value="RKQ72688.1"/>
    <property type="molecule type" value="Genomic_DNA"/>
</dbReference>
<dbReference type="Pfam" id="PF13144">
    <property type="entry name" value="ChapFlgA"/>
    <property type="match status" value="1"/>
</dbReference>
<dbReference type="InterPro" id="IPR039246">
    <property type="entry name" value="Flagellar_FlgA"/>
</dbReference>
<dbReference type="NCBIfam" id="TIGR03170">
    <property type="entry name" value="flgA_cterm"/>
    <property type="match status" value="1"/>
</dbReference>
<feature type="domain" description="SAF" evidence="4">
    <location>
        <begin position="222"/>
        <end position="284"/>
    </location>
</feature>
<dbReference type="PANTHER" id="PTHR36307">
    <property type="entry name" value="FLAGELLA BASAL BODY P-RING FORMATION PROTEIN FLGA"/>
    <property type="match status" value="1"/>
</dbReference>
<dbReference type="AlphaFoldDB" id="A0A420WNS3"/>
<dbReference type="SMART" id="SM00858">
    <property type="entry name" value="SAF"/>
    <property type="match status" value="1"/>
</dbReference>
<dbReference type="Gene3D" id="3.90.1210.10">
    <property type="entry name" value="Antifreeze-like/N-acetylneuraminic acid synthase C-terminal domain"/>
    <property type="match status" value="1"/>
</dbReference>
<accession>A0A420WNS3</accession>
<name>A0A420WNS3_9PROT</name>
<evidence type="ECO:0000313" key="5">
    <source>
        <dbReference type="EMBL" id="RKQ72688.1"/>
    </source>
</evidence>
<keyword evidence="2" id="KW-0732">Signal</keyword>
<keyword evidence="5" id="KW-0282">Flagellum</keyword>
<dbReference type="GO" id="GO:0042597">
    <property type="term" value="C:periplasmic space"/>
    <property type="evidence" value="ECO:0007669"/>
    <property type="project" value="UniProtKB-SubCell"/>
</dbReference>
<reference evidence="5 6" key="1">
    <citation type="submission" date="2018-10" db="EMBL/GenBank/DDBJ databases">
        <title>Comparative analysis of microorganisms from saline springs in Andes Mountain Range, Colombia.</title>
        <authorList>
            <person name="Rubin E."/>
        </authorList>
    </citation>
    <scope>NUCLEOTIDE SEQUENCE [LARGE SCALE GENOMIC DNA]</scope>
    <source>
        <strain evidence="5 6">USBA 36</strain>
    </source>
</reference>
<protein>
    <submittedName>
        <fullName evidence="5">Flagella basal body P-ring formation protein FlgA</fullName>
    </submittedName>
</protein>
<gene>
    <name evidence="5" type="ORF">BCL74_0456</name>
</gene>